<comment type="caution">
    <text evidence="2">The sequence shown here is derived from an EMBL/GenBank/DDBJ whole genome shotgun (WGS) entry which is preliminary data.</text>
</comment>
<protein>
    <recommendedName>
        <fullName evidence="4">Lipoprotein</fullName>
    </recommendedName>
</protein>
<proteinExistence type="predicted"/>
<evidence type="ECO:0000313" key="2">
    <source>
        <dbReference type="EMBL" id="MDQ0421068.1"/>
    </source>
</evidence>
<organism evidence="2 3">
    <name type="scientific">Peteryoungia aggregata LMG 23059</name>
    <dbReference type="NCBI Taxonomy" id="1368425"/>
    <lineage>
        <taxon>Bacteria</taxon>
        <taxon>Pseudomonadati</taxon>
        <taxon>Pseudomonadota</taxon>
        <taxon>Alphaproteobacteria</taxon>
        <taxon>Hyphomicrobiales</taxon>
        <taxon>Rhizobiaceae</taxon>
        <taxon>Peteryoungia</taxon>
    </lineage>
</organism>
<reference evidence="2 3" key="1">
    <citation type="submission" date="2023-07" db="EMBL/GenBank/DDBJ databases">
        <title>Genomic Encyclopedia of Type Strains, Phase IV (KMG-IV): sequencing the most valuable type-strain genomes for metagenomic binning, comparative biology and taxonomic classification.</title>
        <authorList>
            <person name="Goeker M."/>
        </authorList>
    </citation>
    <scope>NUCLEOTIDE SEQUENCE [LARGE SCALE GENOMIC DNA]</scope>
    <source>
        <strain evidence="2 3">DSM 1111</strain>
    </source>
</reference>
<dbReference type="RefSeq" id="WP_307372391.1">
    <property type="nucleotide sequence ID" value="NZ_JAUSUW010000005.1"/>
</dbReference>
<evidence type="ECO:0008006" key="4">
    <source>
        <dbReference type="Google" id="ProtNLM"/>
    </source>
</evidence>
<evidence type="ECO:0000256" key="1">
    <source>
        <dbReference type="SAM" id="MobiDB-lite"/>
    </source>
</evidence>
<accession>A0ABU0G6V3</accession>
<keyword evidence="3" id="KW-1185">Reference proteome</keyword>
<feature type="region of interest" description="Disordered" evidence="1">
    <location>
        <begin position="210"/>
        <end position="275"/>
    </location>
</feature>
<name>A0ABU0G6V3_9HYPH</name>
<dbReference type="Proteomes" id="UP001238496">
    <property type="component" value="Unassembled WGS sequence"/>
</dbReference>
<sequence>MSVRSLRIAAALGLVMLLASCSLLQGRNIDRPLVYFVRNVTVMADARIPLDLIEGVDRRVSAAIASTRAPQGAERVVLLVKIDRLGFGEGARRRLAQAKFTVTATSVETGEPVAQGSFTVSSPTDDPKWARQALVEEIAARIRFAFSLATPRIRKAQPPRMMSTRLTTDPPPVIVPDAPPAAPRAAAVAPQAPTMPQNSPAATTPVVSVTPPPTEMAAPPVAEVAQPPSSTAPAQPARRAADVRSGTPVENGASGTIRLRPDCDPAVTPDCPATP</sequence>
<dbReference type="EMBL" id="JAUSUW010000005">
    <property type="protein sequence ID" value="MDQ0421068.1"/>
    <property type="molecule type" value="Genomic_DNA"/>
</dbReference>
<feature type="compositionally biased region" description="Low complexity" evidence="1">
    <location>
        <begin position="210"/>
        <end position="238"/>
    </location>
</feature>
<evidence type="ECO:0000313" key="3">
    <source>
        <dbReference type="Proteomes" id="UP001238496"/>
    </source>
</evidence>
<gene>
    <name evidence="2" type="ORF">J2045_002095</name>
</gene>
<dbReference type="PROSITE" id="PS51257">
    <property type="entry name" value="PROKAR_LIPOPROTEIN"/>
    <property type="match status" value="1"/>
</dbReference>